<feature type="region of interest" description="Disordered" evidence="1">
    <location>
        <begin position="323"/>
        <end position="342"/>
    </location>
</feature>
<feature type="compositionally biased region" description="Acidic residues" evidence="1">
    <location>
        <begin position="54"/>
        <end position="71"/>
    </location>
</feature>
<keyword evidence="3" id="KW-1185">Reference proteome</keyword>
<feature type="compositionally biased region" description="Low complexity" evidence="1">
    <location>
        <begin position="20"/>
        <end position="33"/>
    </location>
</feature>
<comment type="caution">
    <text evidence="2">The sequence shown here is derived from an EMBL/GenBank/DDBJ whole genome shotgun (WGS) entry which is preliminary data.</text>
</comment>
<accession>A0ABR4BVK5</accession>
<organism evidence="2 3">
    <name type="scientific">Oculimacula yallundae</name>
    <dbReference type="NCBI Taxonomy" id="86028"/>
    <lineage>
        <taxon>Eukaryota</taxon>
        <taxon>Fungi</taxon>
        <taxon>Dikarya</taxon>
        <taxon>Ascomycota</taxon>
        <taxon>Pezizomycotina</taxon>
        <taxon>Leotiomycetes</taxon>
        <taxon>Helotiales</taxon>
        <taxon>Ploettnerulaceae</taxon>
        <taxon>Oculimacula</taxon>
    </lineage>
</organism>
<protein>
    <submittedName>
        <fullName evidence="2">Uncharacterized protein</fullName>
    </submittedName>
</protein>
<dbReference type="EMBL" id="JAZHXI010000018">
    <property type="protein sequence ID" value="KAL2061659.1"/>
    <property type="molecule type" value="Genomic_DNA"/>
</dbReference>
<name>A0ABR4BVK5_9HELO</name>
<proteinExistence type="predicted"/>
<reference evidence="2 3" key="1">
    <citation type="journal article" date="2024" name="Commun. Biol.">
        <title>Comparative genomic analysis of thermophilic fungi reveals convergent evolutionary adaptations and gene losses.</title>
        <authorList>
            <person name="Steindorff A.S."/>
            <person name="Aguilar-Pontes M.V."/>
            <person name="Robinson A.J."/>
            <person name="Andreopoulos B."/>
            <person name="LaButti K."/>
            <person name="Kuo A."/>
            <person name="Mondo S."/>
            <person name="Riley R."/>
            <person name="Otillar R."/>
            <person name="Haridas S."/>
            <person name="Lipzen A."/>
            <person name="Grimwood J."/>
            <person name="Schmutz J."/>
            <person name="Clum A."/>
            <person name="Reid I.D."/>
            <person name="Moisan M.C."/>
            <person name="Butler G."/>
            <person name="Nguyen T.T.M."/>
            <person name="Dewar K."/>
            <person name="Conant G."/>
            <person name="Drula E."/>
            <person name="Henrissat B."/>
            <person name="Hansel C."/>
            <person name="Singer S."/>
            <person name="Hutchinson M.I."/>
            <person name="de Vries R.P."/>
            <person name="Natvig D.O."/>
            <person name="Powell A.J."/>
            <person name="Tsang A."/>
            <person name="Grigoriev I.V."/>
        </authorList>
    </citation>
    <scope>NUCLEOTIDE SEQUENCE [LARGE SCALE GENOMIC DNA]</scope>
    <source>
        <strain evidence="2 3">CBS 494.80</strain>
    </source>
</reference>
<sequence>MPPKRKALAESSTNKDAATKPRSAKAAKTSAKSDASKKTPVKATSRSKAKEATAVEEEEEEEDPAPEEEETTTPAAKEGSKSKKQAIKYSNANTLSKKPDWTNLQWPNIGEFIDDEDQDMPEDGQLIDEFCYRVSDLGIPVSEDGMNQCEKLDKEYRKRDQDAHDMHIYTDWNGWGMSELLENYLKDFNKDVYKKTASPYQKWAYVEGLAVFFFGAQMEMVYWLNNDDGDRTREIAQIFGTMILTTFDVLKEHDLFKPDSEVNNIGIISLLLLHFVKEQAIDLDCEWAPEVIRLCDEAGIKLDDVVRKQVDVSKKDVKNWRDEYKKKQSKSKHAGKEDQGDGYKHFDGMKNWKPEDDLDDGCKMFYRWDWKLEYAAFVKSGSHPGGTHYDIGKMSKAQKKSHTLGTKEFSRRIGIESDGYES</sequence>
<gene>
    <name evidence="2" type="ORF">VTL71DRAFT_7036</name>
</gene>
<evidence type="ECO:0000313" key="3">
    <source>
        <dbReference type="Proteomes" id="UP001595075"/>
    </source>
</evidence>
<evidence type="ECO:0000313" key="2">
    <source>
        <dbReference type="EMBL" id="KAL2061659.1"/>
    </source>
</evidence>
<feature type="region of interest" description="Disordered" evidence="1">
    <location>
        <begin position="1"/>
        <end position="85"/>
    </location>
</feature>
<evidence type="ECO:0000256" key="1">
    <source>
        <dbReference type="SAM" id="MobiDB-lite"/>
    </source>
</evidence>
<dbReference type="Proteomes" id="UP001595075">
    <property type="component" value="Unassembled WGS sequence"/>
</dbReference>